<dbReference type="RefSeq" id="XP_033460428.1">
    <property type="nucleotide sequence ID" value="XM_033603070.1"/>
</dbReference>
<dbReference type="Proteomes" id="UP000504637">
    <property type="component" value="Unplaced"/>
</dbReference>
<name>A0A6J3M9A2_9PEZI</name>
<evidence type="ECO:0000313" key="2">
    <source>
        <dbReference type="RefSeq" id="XP_033460428.1"/>
    </source>
</evidence>
<gene>
    <name evidence="2" type="ORF">K489DRAFT_369762</name>
</gene>
<proteinExistence type="predicted"/>
<sequence length="133" mass="14632">MCQSLYVRYTCGCHREMEFVQCARRQGTLIKCQPVTRTAGKIATNHCSSHLIRPTAPATMTNVEQHASPVITPAPSQDPTIGMLAVRASTDAELKGLMQIVAAGTATREQLITFQRCIDALPNPDGFFKQTRR</sequence>
<accession>A0A6J3M9A2</accession>
<dbReference type="AlphaFoldDB" id="A0A6J3M9A2"/>
<evidence type="ECO:0000313" key="1">
    <source>
        <dbReference type="Proteomes" id="UP000504637"/>
    </source>
</evidence>
<reference evidence="2" key="2">
    <citation type="submission" date="2020-04" db="EMBL/GenBank/DDBJ databases">
        <authorList>
            <consortium name="NCBI Genome Project"/>
        </authorList>
    </citation>
    <scope>NUCLEOTIDE SEQUENCE</scope>
    <source>
        <strain evidence="2">CBS 342.82</strain>
    </source>
</reference>
<keyword evidence="1" id="KW-1185">Reference proteome</keyword>
<organism evidence="2">
    <name type="scientific">Dissoconium aciculare CBS 342.82</name>
    <dbReference type="NCBI Taxonomy" id="1314786"/>
    <lineage>
        <taxon>Eukaryota</taxon>
        <taxon>Fungi</taxon>
        <taxon>Dikarya</taxon>
        <taxon>Ascomycota</taxon>
        <taxon>Pezizomycotina</taxon>
        <taxon>Dothideomycetes</taxon>
        <taxon>Dothideomycetidae</taxon>
        <taxon>Mycosphaerellales</taxon>
        <taxon>Dissoconiaceae</taxon>
        <taxon>Dissoconium</taxon>
    </lineage>
</organism>
<dbReference type="GeneID" id="54360870"/>
<reference evidence="2" key="3">
    <citation type="submission" date="2025-08" db="UniProtKB">
        <authorList>
            <consortium name="RefSeq"/>
        </authorList>
    </citation>
    <scope>IDENTIFICATION</scope>
    <source>
        <strain evidence="2">CBS 342.82</strain>
    </source>
</reference>
<protein>
    <submittedName>
        <fullName evidence="2">Uncharacterized protein</fullName>
    </submittedName>
</protein>
<dbReference type="OrthoDB" id="3819893at2759"/>
<reference evidence="2" key="1">
    <citation type="submission" date="2020-01" db="EMBL/GenBank/DDBJ databases">
        <authorList>
            <consortium name="DOE Joint Genome Institute"/>
            <person name="Haridas S."/>
            <person name="Albert R."/>
            <person name="Binder M."/>
            <person name="Bloem J."/>
            <person name="Labutti K."/>
            <person name="Salamov A."/>
            <person name="Andreopoulos B."/>
            <person name="Baker S.E."/>
            <person name="Barry K."/>
            <person name="Bills G."/>
            <person name="Bluhm B.H."/>
            <person name="Cannon C."/>
            <person name="Castanera R."/>
            <person name="Culley D.E."/>
            <person name="Daum C."/>
            <person name="Ezra D."/>
            <person name="Gonzalez J.B."/>
            <person name="Henrissat B."/>
            <person name="Kuo A."/>
            <person name="Liang C."/>
            <person name="Lipzen A."/>
            <person name="Lutzoni F."/>
            <person name="Magnuson J."/>
            <person name="Mondo S."/>
            <person name="Nolan M."/>
            <person name="Ohm R."/>
            <person name="Pangilinan J."/>
            <person name="Park H.-J."/>
            <person name="Ramirez L."/>
            <person name="Alfaro M."/>
            <person name="Sun H."/>
            <person name="Tritt A."/>
            <person name="Yoshinaga Y."/>
            <person name="Zwiers L.-H."/>
            <person name="Turgeon B.G."/>
            <person name="Goodwin S.B."/>
            <person name="Spatafora J.W."/>
            <person name="Crous P.W."/>
            <person name="Grigoriev I.V."/>
        </authorList>
    </citation>
    <scope>NUCLEOTIDE SEQUENCE</scope>
    <source>
        <strain evidence="2">CBS 342.82</strain>
    </source>
</reference>